<dbReference type="GO" id="GO:0008270">
    <property type="term" value="F:zinc ion binding"/>
    <property type="evidence" value="ECO:0007669"/>
    <property type="project" value="UniProtKB-UniRule"/>
</dbReference>
<dbReference type="EMBL" id="CP002106">
    <property type="protein sequence ID" value="ADK68837.1"/>
    <property type="molecule type" value="Genomic_DNA"/>
</dbReference>
<reference evidence="10 11" key="1">
    <citation type="journal article" date="2010" name="Stand. Genomic Sci.">
        <title>Complete genome sequence of Olsenella uli type strain (VPI D76D-27C).</title>
        <authorList>
            <person name="Goker M."/>
            <person name="Held B."/>
            <person name="Lucas S."/>
            <person name="Nolan M."/>
            <person name="Yasawong M."/>
            <person name="Glavina Del Rio T."/>
            <person name="Tice H."/>
            <person name="Cheng J.F."/>
            <person name="Bruce D."/>
            <person name="Detter J.C."/>
            <person name="Tapia R."/>
            <person name="Han C."/>
            <person name="Goodwin L."/>
            <person name="Pitluck S."/>
            <person name="Liolios K."/>
            <person name="Ivanova N."/>
            <person name="Mavromatis K."/>
            <person name="Mikhailova N."/>
            <person name="Pati A."/>
            <person name="Chen A."/>
            <person name="Palaniappan K."/>
            <person name="Land M."/>
            <person name="Hauser L."/>
            <person name="Chang Y.J."/>
            <person name="Jeffries C.D."/>
            <person name="Rohde M."/>
            <person name="Sikorski J."/>
            <person name="Pukall R."/>
            <person name="Woyke T."/>
            <person name="Bristow J."/>
            <person name="Eisen J.A."/>
            <person name="Markowitz V."/>
            <person name="Hugenholtz P."/>
            <person name="Kyrpides N.C."/>
            <person name="Klenk H.P."/>
            <person name="Lapidus A."/>
        </authorList>
    </citation>
    <scope>NUCLEOTIDE SEQUENCE [LARGE SCALE GENOMIC DNA]</scope>
    <source>
        <strain evidence="11">ATCC 49627 / DSM 7084 / CIP 109912 / JCM 12494 / NCIMB 702895 / VPI D76D-27C</strain>
    </source>
</reference>
<evidence type="ECO:0000256" key="2">
    <source>
        <dbReference type="ARBA" id="ARBA00022723"/>
    </source>
</evidence>
<feature type="binding site" evidence="7">
    <location>
        <begin position="22"/>
        <end position="26"/>
    </location>
    <ligand>
        <name>L-glutamate</name>
        <dbReference type="ChEBI" id="CHEBI:29985"/>
    </ligand>
</feature>
<dbReference type="InterPro" id="IPR001412">
    <property type="entry name" value="aa-tRNA-synth_I_CS"/>
</dbReference>
<dbReference type="InterPro" id="IPR022380">
    <property type="entry name" value="Glu-Q_tRNA(Asp)_Synthase"/>
</dbReference>
<evidence type="ECO:0000256" key="8">
    <source>
        <dbReference type="RuleBase" id="RU363037"/>
    </source>
</evidence>
<keyword evidence="5 7" id="KW-0067">ATP-binding</keyword>
<feature type="binding site" evidence="7">
    <location>
        <position position="114"/>
    </location>
    <ligand>
        <name>Zn(2+)</name>
        <dbReference type="ChEBI" id="CHEBI:29105"/>
    </ligand>
</feature>
<dbReference type="HOGENOM" id="CLU_015768_0_0_11"/>
<dbReference type="InterPro" id="IPR014729">
    <property type="entry name" value="Rossmann-like_a/b/a_fold"/>
</dbReference>
<keyword evidence="4 7" id="KW-0862">Zinc</keyword>
<keyword evidence="6 7" id="KW-0030">Aminoacyl-tRNA synthetase</keyword>
<feature type="short sequence motif" description="'KMSKS' region" evidence="7">
    <location>
        <begin position="261"/>
        <end position="265"/>
    </location>
</feature>
<dbReference type="InterPro" id="IPR000924">
    <property type="entry name" value="Glu/Gln-tRNA-synth"/>
</dbReference>
<dbReference type="GO" id="GO:0005829">
    <property type="term" value="C:cytosol"/>
    <property type="evidence" value="ECO:0007669"/>
    <property type="project" value="TreeGrafter"/>
</dbReference>
<dbReference type="PANTHER" id="PTHR43311">
    <property type="entry name" value="GLUTAMATE--TRNA LIGASE"/>
    <property type="match status" value="1"/>
</dbReference>
<keyword evidence="2 7" id="KW-0479">Metal-binding</keyword>
<sequence>MELEIGSYTPRRGAGASKVVGRFAPTPSGRMHLGNVFSLLMAWESARSQGGRVILRIEDLDPRARRRRCAQDLMRDLEWLGLSWDEGPYFQSERTEVYLEALERLEGRGLTYPCFCTRSELHAASAPHASDGTYVYRGTCRSLSPSDVARLRKLRPAAMRLRVPDAEDPAGTIGFSDRTYGSRHEVLARNCGDFLVQRSDGVVAYQLAVVVDDALMGVSEVVRGRDLLGSVARQSYLAHLLGLPTPVWAHVPLLVTPEGRRLSKRDHDLDLGVLRERGVGSAQIIGWLAHAVGLAERGEALSTEELLERFSWDALVSHRDNVVVDDCPSFRTCPCGPS</sequence>
<dbReference type="GeneID" id="78513126"/>
<dbReference type="PANTHER" id="PTHR43311:SF1">
    <property type="entry name" value="GLUTAMYL-Q TRNA(ASP) SYNTHETASE"/>
    <property type="match status" value="1"/>
</dbReference>
<dbReference type="InterPro" id="IPR020058">
    <property type="entry name" value="Glu/Gln-tRNA-synth_Ib_cat-dom"/>
</dbReference>
<dbReference type="OrthoDB" id="9807503at2"/>
<evidence type="ECO:0000313" key="11">
    <source>
        <dbReference type="Proteomes" id="UP000000333"/>
    </source>
</evidence>
<accession>E1QXI4</accession>
<evidence type="ECO:0000313" key="10">
    <source>
        <dbReference type="EMBL" id="ADK68837.1"/>
    </source>
</evidence>
<dbReference type="HAMAP" id="MF_01428">
    <property type="entry name" value="Glu_Q_tRNA_synth"/>
    <property type="match status" value="1"/>
</dbReference>
<dbReference type="Proteomes" id="UP000000333">
    <property type="component" value="Chromosome"/>
</dbReference>
<feature type="binding site" evidence="7">
    <location>
        <position position="140"/>
    </location>
    <ligand>
        <name>Zn(2+)</name>
        <dbReference type="ChEBI" id="CHEBI:29105"/>
    </ligand>
</feature>
<feature type="domain" description="Glutamyl/glutaminyl-tRNA synthetase class Ib catalytic" evidence="9">
    <location>
        <begin position="18"/>
        <end position="317"/>
    </location>
</feature>
<comment type="function">
    <text evidence="7">Catalyzes the tRNA-independent activation of glutamate in presence of ATP and the subsequent transfer of glutamate onto a tRNA(Asp). Glutamate is transferred on the 2-amino-5-(4,5-dihydroxy-2-cyclopenten-1-yl) moiety of the queuosine in the wobble position of the QUC anticodon.</text>
</comment>
<dbReference type="GO" id="GO:0005524">
    <property type="term" value="F:ATP binding"/>
    <property type="evidence" value="ECO:0007669"/>
    <property type="project" value="UniProtKB-KW"/>
</dbReference>
<dbReference type="EC" id="6.1.1.-" evidence="7"/>
<keyword evidence="3 7" id="KW-0547">Nucleotide-binding</keyword>
<evidence type="ECO:0000256" key="4">
    <source>
        <dbReference type="ARBA" id="ARBA00022833"/>
    </source>
</evidence>
<proteinExistence type="inferred from homology"/>
<gene>
    <name evidence="7" type="primary">gluQ</name>
    <name evidence="10" type="ordered locus">Olsu_1749</name>
</gene>
<keyword evidence="1 7" id="KW-0436">Ligase</keyword>
<comment type="cofactor">
    <cofactor evidence="7">
        <name>Zn(2+)</name>
        <dbReference type="ChEBI" id="CHEBI:29105"/>
    </cofactor>
    <text evidence="7">Binds 1 zinc ion per subunit.</text>
</comment>
<protein>
    <recommendedName>
        <fullName evidence="7">Glutamyl-Q tRNA(Asp) synthetase</fullName>
        <shortName evidence="7">Glu-Q-RSs</shortName>
        <ecNumber evidence="7">6.1.1.-</ecNumber>
    </recommendedName>
</protein>
<dbReference type="eggNOG" id="COG0008">
    <property type="taxonomic scope" value="Bacteria"/>
</dbReference>
<dbReference type="NCBIfam" id="TIGR03838">
    <property type="entry name" value="queuosine_YadB"/>
    <property type="match status" value="1"/>
</dbReference>
<dbReference type="NCBIfam" id="NF004315">
    <property type="entry name" value="PRK05710.1-4"/>
    <property type="match status" value="1"/>
</dbReference>
<feature type="short sequence motif" description="'HIGH' region" evidence="7">
    <location>
        <begin position="25"/>
        <end position="35"/>
    </location>
</feature>
<name>E1QXI4_OLSUV</name>
<dbReference type="GO" id="GO:0006424">
    <property type="term" value="P:glutamyl-tRNA aminoacylation"/>
    <property type="evidence" value="ECO:0007669"/>
    <property type="project" value="InterPro"/>
</dbReference>
<feature type="binding site" evidence="7">
    <location>
        <position position="116"/>
    </location>
    <ligand>
        <name>Zn(2+)</name>
        <dbReference type="ChEBI" id="CHEBI:29105"/>
    </ligand>
</feature>
<dbReference type="Pfam" id="PF00749">
    <property type="entry name" value="tRNA-synt_1c"/>
    <property type="match status" value="1"/>
</dbReference>
<dbReference type="NCBIfam" id="NF004314">
    <property type="entry name" value="PRK05710.1-3"/>
    <property type="match status" value="1"/>
</dbReference>
<dbReference type="PRINTS" id="PR00987">
    <property type="entry name" value="TRNASYNTHGLU"/>
</dbReference>
<dbReference type="GO" id="GO:0004818">
    <property type="term" value="F:glutamate-tRNA ligase activity"/>
    <property type="evidence" value="ECO:0007669"/>
    <property type="project" value="TreeGrafter"/>
</dbReference>
<evidence type="ECO:0000256" key="5">
    <source>
        <dbReference type="ARBA" id="ARBA00022840"/>
    </source>
</evidence>
<dbReference type="SUPFAM" id="SSF52374">
    <property type="entry name" value="Nucleotidylyl transferase"/>
    <property type="match status" value="1"/>
</dbReference>
<dbReference type="GO" id="GO:0006400">
    <property type="term" value="P:tRNA modification"/>
    <property type="evidence" value="ECO:0007669"/>
    <property type="project" value="InterPro"/>
</dbReference>
<evidence type="ECO:0000259" key="9">
    <source>
        <dbReference type="Pfam" id="PF00749"/>
    </source>
</evidence>
<feature type="binding site" evidence="7">
    <location>
        <position position="223"/>
    </location>
    <ligand>
        <name>L-glutamate</name>
        <dbReference type="ChEBI" id="CHEBI:29985"/>
    </ligand>
</feature>
<dbReference type="STRING" id="633147.Olsu_1749"/>
<feature type="binding site" evidence="7">
    <location>
        <position position="264"/>
    </location>
    <ligand>
        <name>ATP</name>
        <dbReference type="ChEBI" id="CHEBI:30616"/>
    </ligand>
</feature>
<keyword evidence="11" id="KW-1185">Reference proteome</keyword>
<feature type="binding site" evidence="7">
    <location>
        <position position="205"/>
    </location>
    <ligand>
        <name>L-glutamate</name>
        <dbReference type="ChEBI" id="CHEBI:29985"/>
    </ligand>
</feature>
<evidence type="ECO:0000256" key="1">
    <source>
        <dbReference type="ARBA" id="ARBA00022598"/>
    </source>
</evidence>
<organism evidence="10 11">
    <name type="scientific">Olsenella uli (strain ATCC 49627 / DSM 7084 / CCUG 31166 / CIP 109912 / JCM 12494 / LMG 11480 / NCIMB 702895 / VPI D76D-27C)</name>
    <name type="common">Lactobacillus uli</name>
    <dbReference type="NCBI Taxonomy" id="633147"/>
    <lineage>
        <taxon>Bacteria</taxon>
        <taxon>Bacillati</taxon>
        <taxon>Actinomycetota</taxon>
        <taxon>Coriobacteriia</taxon>
        <taxon>Coriobacteriales</taxon>
        <taxon>Atopobiaceae</taxon>
        <taxon>Olsenella</taxon>
    </lineage>
</organism>
<evidence type="ECO:0000256" key="7">
    <source>
        <dbReference type="HAMAP-Rule" id="MF_01428"/>
    </source>
</evidence>
<dbReference type="PROSITE" id="PS00178">
    <property type="entry name" value="AA_TRNA_LIGASE_I"/>
    <property type="match status" value="1"/>
</dbReference>
<evidence type="ECO:0000256" key="3">
    <source>
        <dbReference type="ARBA" id="ARBA00022741"/>
    </source>
</evidence>
<dbReference type="Gene3D" id="3.40.50.620">
    <property type="entry name" value="HUPs"/>
    <property type="match status" value="1"/>
</dbReference>
<dbReference type="RefSeq" id="WP_013252588.1">
    <property type="nucleotide sequence ID" value="NC_014363.1"/>
</dbReference>
<feature type="binding site" evidence="7">
    <location>
        <position position="58"/>
    </location>
    <ligand>
        <name>L-glutamate</name>
        <dbReference type="ChEBI" id="CHEBI:29985"/>
    </ligand>
</feature>
<dbReference type="KEGG" id="ols:Olsu_1749"/>
<keyword evidence="8" id="KW-0648">Protein biosynthesis</keyword>
<comment type="similarity">
    <text evidence="7">Belongs to the class-I aminoacyl-tRNA synthetase family. GluQ subfamily.</text>
</comment>
<dbReference type="InterPro" id="IPR049940">
    <property type="entry name" value="GluQ/Sye"/>
</dbReference>
<feature type="binding site" evidence="7">
    <location>
        <position position="136"/>
    </location>
    <ligand>
        <name>Zn(2+)</name>
        <dbReference type="ChEBI" id="CHEBI:29105"/>
    </ligand>
</feature>
<evidence type="ECO:0000256" key="6">
    <source>
        <dbReference type="ARBA" id="ARBA00023146"/>
    </source>
</evidence>
<dbReference type="AlphaFoldDB" id="E1QXI4"/>